<reference evidence="1" key="1">
    <citation type="submission" date="2020-05" db="EMBL/GenBank/DDBJ databases">
        <authorList>
            <person name="Chiriac C."/>
            <person name="Salcher M."/>
            <person name="Ghai R."/>
            <person name="Kavagutti S V."/>
        </authorList>
    </citation>
    <scope>NUCLEOTIDE SEQUENCE</scope>
</reference>
<evidence type="ECO:0000313" key="1">
    <source>
        <dbReference type="EMBL" id="CAB5194566.1"/>
    </source>
</evidence>
<organism evidence="1">
    <name type="scientific">uncultured Caudovirales phage</name>
    <dbReference type="NCBI Taxonomy" id="2100421"/>
    <lineage>
        <taxon>Viruses</taxon>
        <taxon>Duplodnaviria</taxon>
        <taxon>Heunggongvirae</taxon>
        <taxon>Uroviricota</taxon>
        <taxon>Caudoviricetes</taxon>
        <taxon>Peduoviridae</taxon>
        <taxon>Maltschvirus</taxon>
        <taxon>Maltschvirus maltsch</taxon>
    </lineage>
</organism>
<dbReference type="EMBL" id="LR798223">
    <property type="protein sequence ID" value="CAB5194566.1"/>
    <property type="molecule type" value="Genomic_DNA"/>
</dbReference>
<accession>A0A6J7WAR4</accession>
<name>A0A6J7WAR4_9CAUD</name>
<sequence>MTFRQQIVHSDGDGGIIIETKQDITEILESNNQIREADKERRGHLNELHHVARIPFTVIDDLNKKGIMKGFHIVDDPAFARWLNDSNNAQFKVYKGTI</sequence>
<proteinExistence type="predicted"/>
<protein>
    <submittedName>
        <fullName evidence="1">Uncharacterized protein</fullName>
    </submittedName>
</protein>
<gene>
    <name evidence="1" type="ORF">UFOVP177_20</name>
</gene>